<dbReference type="RefSeq" id="WP_037975021.1">
    <property type="nucleotide sequence ID" value="NZ_JMKI01000016.1"/>
</dbReference>
<protein>
    <recommendedName>
        <fullName evidence="4 9">Phosphate propanoyltransferase</fullName>
        <ecNumber evidence="3 9">2.3.1.222</ecNumber>
    </recommendedName>
</protein>
<keyword evidence="6" id="KW-0479">Metal-binding</keyword>
<dbReference type="PIRSF" id="PIRSF010130">
    <property type="entry name" value="PduL"/>
    <property type="match status" value="1"/>
</dbReference>
<evidence type="ECO:0000313" key="10">
    <source>
        <dbReference type="EMBL" id="KEJ92742.1"/>
    </source>
</evidence>
<evidence type="ECO:0000256" key="3">
    <source>
        <dbReference type="ARBA" id="ARBA00012206"/>
    </source>
</evidence>
<comment type="function">
    <text evidence="9">Involved in 1,2-propanediol (1,2-PD) degradation by catalyzing the conversion of propanoyl-CoA to propanoyl-phosphate.</text>
</comment>
<dbReference type="GO" id="GO:0046872">
    <property type="term" value="F:metal ion binding"/>
    <property type="evidence" value="ECO:0007669"/>
    <property type="project" value="UniProtKB-KW"/>
</dbReference>
<comment type="similarity">
    <text evidence="2 9">Belongs to the PduL family.</text>
</comment>
<dbReference type="InterPro" id="IPR008300">
    <property type="entry name" value="PTAC"/>
</dbReference>
<comment type="catalytic activity">
    <reaction evidence="9">
        <text>propanoyl-CoA + phosphate = propanoyl phosphate + CoA</text>
        <dbReference type="Rhea" id="RHEA:28046"/>
        <dbReference type="ChEBI" id="CHEBI:43474"/>
        <dbReference type="ChEBI" id="CHEBI:57287"/>
        <dbReference type="ChEBI" id="CHEBI:57392"/>
        <dbReference type="ChEBI" id="CHEBI:58933"/>
        <dbReference type="EC" id="2.3.1.222"/>
    </reaction>
</comment>
<name>A0A073J4U9_9BACT</name>
<dbReference type="UniPathway" id="UPA00621"/>
<evidence type="ECO:0000256" key="1">
    <source>
        <dbReference type="ARBA" id="ARBA00001947"/>
    </source>
</evidence>
<evidence type="ECO:0000256" key="9">
    <source>
        <dbReference type="PIRNR" id="PIRNR010130"/>
    </source>
</evidence>
<evidence type="ECO:0000256" key="7">
    <source>
        <dbReference type="ARBA" id="ARBA00022833"/>
    </source>
</evidence>
<dbReference type="PANTHER" id="PTHR39453:SF1">
    <property type="entry name" value="PHOSPHATE PROPANOYLTRANSFERASE"/>
    <property type="match status" value="1"/>
</dbReference>
<accession>A0A073J4U9</accession>
<evidence type="ECO:0000256" key="2">
    <source>
        <dbReference type="ARBA" id="ARBA00007342"/>
    </source>
</evidence>
<dbReference type="eggNOG" id="COG4869">
    <property type="taxonomic scope" value="Bacteria"/>
</dbReference>
<dbReference type="Pfam" id="PF06130">
    <property type="entry name" value="PTAC"/>
    <property type="match status" value="1"/>
</dbReference>
<dbReference type="STRING" id="2754.EH55_00770"/>
<keyword evidence="8 9" id="KW-0012">Acyltransferase</keyword>
<comment type="pathway">
    <text evidence="9">Polyol metabolism; 1,2-propanediol degradation.</text>
</comment>
<comment type="cofactor">
    <cofactor evidence="1">
        <name>Zn(2+)</name>
        <dbReference type="ChEBI" id="CHEBI:29105"/>
    </cofactor>
</comment>
<gene>
    <name evidence="10" type="ORF">EH55_00770</name>
</gene>
<evidence type="ECO:0000256" key="6">
    <source>
        <dbReference type="ARBA" id="ARBA00022723"/>
    </source>
</evidence>
<evidence type="ECO:0000313" key="11">
    <source>
        <dbReference type="Proteomes" id="UP000027665"/>
    </source>
</evidence>
<dbReference type="PATRIC" id="fig|2754.20.peg.2573"/>
<dbReference type="GO" id="GO:0051144">
    <property type="term" value="P:1,2-propanediol catabolic process"/>
    <property type="evidence" value="ECO:0007669"/>
    <property type="project" value="UniProtKB-UniPathway"/>
</dbReference>
<organism evidence="10 11">
    <name type="scientific">Synergistes jonesii</name>
    <dbReference type="NCBI Taxonomy" id="2754"/>
    <lineage>
        <taxon>Bacteria</taxon>
        <taxon>Thermotogati</taxon>
        <taxon>Synergistota</taxon>
        <taxon>Synergistia</taxon>
        <taxon>Synergistales</taxon>
        <taxon>Synergistaceae</taxon>
        <taxon>Synergistes</taxon>
    </lineage>
</organism>
<evidence type="ECO:0000256" key="8">
    <source>
        <dbReference type="ARBA" id="ARBA00023315"/>
    </source>
</evidence>
<proteinExistence type="inferred from homology"/>
<dbReference type="EC" id="2.3.1.222" evidence="3 9"/>
<dbReference type="NCBIfam" id="NF011652">
    <property type="entry name" value="PRK15070.1"/>
    <property type="match status" value="1"/>
</dbReference>
<dbReference type="GeneID" id="90983077"/>
<keyword evidence="11" id="KW-1185">Reference proteome</keyword>
<dbReference type="Proteomes" id="UP000027665">
    <property type="component" value="Unassembled WGS sequence"/>
</dbReference>
<keyword evidence="7" id="KW-0862">Zinc</keyword>
<dbReference type="OrthoDB" id="9784365at2"/>
<comment type="caution">
    <text evidence="10">The sequence shown here is derived from an EMBL/GenBank/DDBJ whole genome shotgun (WGS) entry which is preliminary data.</text>
</comment>
<evidence type="ECO:0000256" key="5">
    <source>
        <dbReference type="ARBA" id="ARBA00022679"/>
    </source>
</evidence>
<reference evidence="10 11" key="1">
    <citation type="submission" date="2014-04" db="EMBL/GenBank/DDBJ databases">
        <title>Draft Genome Sequence of Synergistes jonesii.</title>
        <authorList>
            <person name="Coil D.A."/>
            <person name="Eisen J.A."/>
            <person name="Holland-Moritz H.E."/>
        </authorList>
    </citation>
    <scope>NUCLEOTIDE SEQUENCE [LARGE SCALE GENOMIC DNA]</scope>
    <source>
        <strain evidence="10 11">78-1</strain>
    </source>
</reference>
<keyword evidence="5 9" id="KW-0808">Transferase</keyword>
<dbReference type="PANTHER" id="PTHR39453">
    <property type="entry name" value="PHOSPHATE PROPANOYLTRANSFERASE"/>
    <property type="match status" value="1"/>
</dbReference>
<dbReference type="AlphaFoldDB" id="A0A073J4U9"/>
<sequence length="206" mass="22607">MHETIVKKVIQAMERAALVLVEVSARHVHLSEEDAKRLFGTSAELTPKRPLSQPGQFLSEERVSLVGPRGSMENVAVLGPLRGKTQIELSKSDCVALGIEAPLRESGDLEGSGGITLEGPKGTLSIASGVIIAKRHIHVPPYIAALHGFYDKERVSVELFTDRPVVFKDVLLRVSSKFSYRMHIDFDEANAADVKGFTLGRIIRQR</sequence>
<dbReference type="GO" id="GO:0016747">
    <property type="term" value="F:acyltransferase activity, transferring groups other than amino-acyl groups"/>
    <property type="evidence" value="ECO:0007669"/>
    <property type="project" value="InterPro"/>
</dbReference>
<evidence type="ECO:0000256" key="4">
    <source>
        <dbReference type="ARBA" id="ARBA00020837"/>
    </source>
</evidence>
<dbReference type="EMBL" id="JMKI01000016">
    <property type="protein sequence ID" value="KEJ92742.1"/>
    <property type="molecule type" value="Genomic_DNA"/>
</dbReference>